<keyword evidence="7" id="KW-1185">Reference proteome</keyword>
<dbReference type="InterPro" id="IPR045170">
    <property type="entry name" value="MTOX"/>
</dbReference>
<keyword evidence="2" id="KW-0285">Flavoprotein</keyword>
<dbReference type="SUPFAM" id="SSF51905">
    <property type="entry name" value="FAD/NAD(P)-binding domain"/>
    <property type="match status" value="1"/>
</dbReference>
<organism evidence="6 7">
    <name type="scientific">Rhizobium skierniewicense</name>
    <dbReference type="NCBI Taxonomy" id="984260"/>
    <lineage>
        <taxon>Bacteria</taxon>
        <taxon>Pseudomonadati</taxon>
        <taxon>Pseudomonadota</taxon>
        <taxon>Alphaproteobacteria</taxon>
        <taxon>Hyphomicrobiales</taxon>
        <taxon>Rhizobiaceae</taxon>
        <taxon>Rhizobium/Agrobacterium group</taxon>
        <taxon>Rhizobium</taxon>
    </lineage>
</organism>
<reference evidence="6 7" key="1">
    <citation type="submission" date="2020-08" db="EMBL/GenBank/DDBJ databases">
        <title>Genomic Encyclopedia of Type Strains, Phase IV (KMG-IV): sequencing the most valuable type-strain genomes for metagenomic binning, comparative biology and taxonomic classification.</title>
        <authorList>
            <person name="Goeker M."/>
        </authorList>
    </citation>
    <scope>NUCLEOTIDE SEQUENCE [LARGE SCALE GENOMIC DNA]</scope>
    <source>
        <strain evidence="6 7">DSM 26438</strain>
    </source>
</reference>
<gene>
    <name evidence="6" type="ORF">GGQ73_001685</name>
</gene>
<dbReference type="InterPro" id="IPR006076">
    <property type="entry name" value="FAD-dep_OxRdtase"/>
</dbReference>
<feature type="domain" description="FAD dependent oxidoreductase" evidence="5">
    <location>
        <begin position="8"/>
        <end position="377"/>
    </location>
</feature>
<dbReference type="Gene3D" id="3.30.9.10">
    <property type="entry name" value="D-Amino Acid Oxidase, subunit A, domain 2"/>
    <property type="match status" value="1"/>
</dbReference>
<dbReference type="PANTHER" id="PTHR10961">
    <property type="entry name" value="PEROXISOMAL SARCOSINE OXIDASE"/>
    <property type="match status" value="1"/>
</dbReference>
<evidence type="ECO:0000256" key="4">
    <source>
        <dbReference type="ARBA" id="ARBA00023002"/>
    </source>
</evidence>
<dbReference type="Pfam" id="PF01266">
    <property type="entry name" value="DAO"/>
    <property type="match status" value="1"/>
</dbReference>
<evidence type="ECO:0000313" key="6">
    <source>
        <dbReference type="EMBL" id="MBB3945750.1"/>
    </source>
</evidence>
<protein>
    <submittedName>
        <fullName evidence="6">Sarcosine oxidase</fullName>
        <ecNumber evidence="6">1.5.3.1</ecNumber>
    </submittedName>
</protein>
<dbReference type="InterPro" id="IPR036188">
    <property type="entry name" value="FAD/NAD-bd_sf"/>
</dbReference>
<dbReference type="PANTHER" id="PTHR10961:SF10">
    <property type="entry name" value="FAD DEPENDENT OXIDOREDUCTASE DOMAIN-CONTAINING PROTEIN"/>
    <property type="match status" value="1"/>
</dbReference>
<evidence type="ECO:0000256" key="3">
    <source>
        <dbReference type="ARBA" id="ARBA00022827"/>
    </source>
</evidence>
<dbReference type="GO" id="GO:0008115">
    <property type="term" value="F:sarcosine oxidase activity"/>
    <property type="evidence" value="ECO:0007669"/>
    <property type="project" value="UniProtKB-EC"/>
</dbReference>
<dbReference type="Proteomes" id="UP000565286">
    <property type="component" value="Unassembled WGS sequence"/>
</dbReference>
<evidence type="ECO:0000256" key="1">
    <source>
        <dbReference type="ARBA" id="ARBA00001974"/>
    </source>
</evidence>
<name>A0A7W6CC24_9HYPH</name>
<dbReference type="GO" id="GO:0050660">
    <property type="term" value="F:flavin adenine dinucleotide binding"/>
    <property type="evidence" value="ECO:0007669"/>
    <property type="project" value="InterPro"/>
</dbReference>
<keyword evidence="4 6" id="KW-0560">Oxidoreductase</keyword>
<proteinExistence type="predicted"/>
<dbReference type="EC" id="1.5.3.1" evidence="6"/>
<dbReference type="AlphaFoldDB" id="A0A7W6CC24"/>
<dbReference type="EMBL" id="JACIDV010000004">
    <property type="protein sequence ID" value="MBB3945750.1"/>
    <property type="molecule type" value="Genomic_DNA"/>
</dbReference>
<evidence type="ECO:0000313" key="7">
    <source>
        <dbReference type="Proteomes" id="UP000565286"/>
    </source>
</evidence>
<comment type="caution">
    <text evidence="6">The sequence shown here is derived from an EMBL/GenBank/DDBJ whole genome shotgun (WGS) entry which is preliminary data.</text>
</comment>
<comment type="cofactor">
    <cofactor evidence="1">
        <name>FAD</name>
        <dbReference type="ChEBI" id="CHEBI:57692"/>
    </cofactor>
</comment>
<dbReference type="Gene3D" id="3.50.50.60">
    <property type="entry name" value="FAD/NAD(P)-binding domain"/>
    <property type="match status" value="1"/>
</dbReference>
<sequence>MMAAQFKYIVVGAGMMGVAAARHLAGKTDGVALIGPGEPADIKHHTGVFASHYDAARITRTIDSNADWARMANRSIARYGEIERESGVTFYGEVGCLIVGKARGTGFPYIENVCAAADTLGVATEVLDDEALAKRFPYFSFEHSCEGVLEASNAGYVNPRELVRAQIVSAEKRGVTRIDDIAVRVQDENGVAIVTTASGQVYEAEKVLVAAGGFSIAQGLLPQALHMTVYARTVAFFEVPDEELNLYTGMPSLIYEPADPRKHIYLLPPVRYPDGRFYLKIGGEPVDVPLQTDQDIRDWFRSGGNANVRDDFVEIIDSLIPSIDTSRVSMAACVTSYTPTGFPAIGFTASARIAVLTGGCGAAAKSSDEIGRLGAQLLSEGILADEGYGADFTPVFSA</sequence>
<evidence type="ECO:0000259" key="5">
    <source>
        <dbReference type="Pfam" id="PF01266"/>
    </source>
</evidence>
<dbReference type="SUPFAM" id="SSF54373">
    <property type="entry name" value="FAD-linked reductases, C-terminal domain"/>
    <property type="match status" value="1"/>
</dbReference>
<keyword evidence="3" id="KW-0274">FAD</keyword>
<evidence type="ECO:0000256" key="2">
    <source>
        <dbReference type="ARBA" id="ARBA00022630"/>
    </source>
</evidence>
<accession>A0A7W6CC24</accession>